<keyword evidence="2" id="KW-1133">Transmembrane helix</keyword>
<dbReference type="EMBL" id="QDDL01000001">
    <property type="protein sequence ID" value="PVZ72419.1"/>
    <property type="molecule type" value="Genomic_DNA"/>
</dbReference>
<evidence type="ECO:0000313" key="5">
    <source>
        <dbReference type="Proteomes" id="UP000244906"/>
    </source>
</evidence>
<dbReference type="InterPro" id="IPR013517">
    <property type="entry name" value="FG-GAP"/>
</dbReference>
<dbReference type="Pfam" id="PF13517">
    <property type="entry name" value="FG-GAP_3"/>
    <property type="match status" value="1"/>
</dbReference>
<feature type="transmembrane region" description="Helical" evidence="2">
    <location>
        <begin position="551"/>
        <end position="569"/>
    </location>
</feature>
<dbReference type="Gene3D" id="2.130.10.130">
    <property type="entry name" value="Integrin alpha, N-terminal"/>
    <property type="match status" value="1"/>
</dbReference>
<evidence type="ECO:0008006" key="6">
    <source>
        <dbReference type="Google" id="ProtNLM"/>
    </source>
</evidence>
<feature type="signal peptide" evidence="3">
    <location>
        <begin position="1"/>
        <end position="23"/>
    </location>
</feature>
<evidence type="ECO:0000256" key="3">
    <source>
        <dbReference type="SAM" id="SignalP"/>
    </source>
</evidence>
<evidence type="ECO:0000256" key="1">
    <source>
        <dbReference type="ARBA" id="ARBA00022729"/>
    </source>
</evidence>
<evidence type="ECO:0000256" key="2">
    <source>
        <dbReference type="SAM" id="Phobius"/>
    </source>
</evidence>
<accession>A0A2V1H166</accession>
<reference evidence="4 5" key="1">
    <citation type="submission" date="2018-04" db="EMBL/GenBank/DDBJ databases">
        <title>Thalassorhabdus spongiae gen. nov., sp. nov., isolated from a marine sponge in South-West Iceland.</title>
        <authorList>
            <person name="Knobloch S."/>
            <person name="Daussin A."/>
            <person name="Johannsson R."/>
            <person name="Marteinsson V.T."/>
        </authorList>
    </citation>
    <scope>NUCLEOTIDE SEQUENCE [LARGE SCALE GENOMIC DNA]</scope>
    <source>
        <strain evidence="4 5">Hp12</strain>
    </source>
</reference>
<dbReference type="SUPFAM" id="SSF69318">
    <property type="entry name" value="Integrin alpha N-terminal domain"/>
    <property type="match status" value="1"/>
</dbReference>
<name>A0A2V1H166_9GAMM</name>
<dbReference type="PANTHER" id="PTHR44103:SF1">
    <property type="entry name" value="PROPROTEIN CONVERTASE P"/>
    <property type="match status" value="1"/>
</dbReference>
<dbReference type="PANTHER" id="PTHR44103">
    <property type="entry name" value="PROPROTEIN CONVERTASE P"/>
    <property type="match status" value="1"/>
</dbReference>
<dbReference type="AlphaFoldDB" id="A0A2V1H166"/>
<organism evidence="4 5">
    <name type="scientific">Pelagibaculum spongiae</name>
    <dbReference type="NCBI Taxonomy" id="2080658"/>
    <lineage>
        <taxon>Bacteria</taxon>
        <taxon>Pseudomonadati</taxon>
        <taxon>Pseudomonadota</taxon>
        <taxon>Gammaproteobacteria</taxon>
        <taxon>Oceanospirillales</taxon>
        <taxon>Pelagibaculum</taxon>
    </lineage>
</organism>
<protein>
    <recommendedName>
        <fullName evidence="6">VCBS repeat-containing protein</fullName>
    </recommendedName>
</protein>
<proteinExistence type="predicted"/>
<comment type="caution">
    <text evidence="4">The sequence shown here is derived from an EMBL/GenBank/DDBJ whole genome shotgun (WGS) entry which is preliminary data.</text>
</comment>
<keyword evidence="5" id="KW-1185">Reference proteome</keyword>
<gene>
    <name evidence="4" type="ORF">DC094_05285</name>
</gene>
<sequence>MSIHSKYLFSLPLILATSFSSHAYQADVNQRATTQLLSYQQSFQLLVDVTSSNVTQNRQLELQLDFSGPLDVNQLPDNCQQINNQQVDCSISLFPHIAAETSTLTIDLTTNQHGQLTTTAILSNSNNQDDDLSDNKNIWIGYSTEKLNKPAQFGNTQAIVAHNPDQQNGSDLTIAYLPSSGHGYGRTYLNNGNGVLSLPNDNRYFISAVLDGYALTVMNNDDPTSASELFSHNIASSLYLMKAGALLEASTRTGVENARIPANTLFYSSIDPYLQKNSSSGLGKPRKIIFEDIDSDQGENANTGYEHIYISRDNNGAHLLYYSYPDFTTVNRPSIQLTTGTTYDGIFADLNNDNRLDIVLAKNGTNMFWLAENAAIASRFPNQVGLGSALLSRAIAAIDVDRDGDSDLIFADQVQLNNLPSEQLSIYLNDGAANFSKSSQIILTSEVDQLLVADLYGDGNDVLIVSQLDQLSLYKSSAQGLVYSPLSIEIKAPLVLADFDQDGLMDIAGDRIYLNTEITEPLPIVISSPPILEPDPIITTPYSQSIGSGSFQGYLGIASLLILITIVLVRVKKSNHSKEEIDTNE</sequence>
<keyword evidence="2" id="KW-0812">Transmembrane</keyword>
<dbReference type="InterPro" id="IPR028994">
    <property type="entry name" value="Integrin_alpha_N"/>
</dbReference>
<dbReference type="Proteomes" id="UP000244906">
    <property type="component" value="Unassembled WGS sequence"/>
</dbReference>
<evidence type="ECO:0000313" key="4">
    <source>
        <dbReference type="EMBL" id="PVZ72419.1"/>
    </source>
</evidence>
<keyword evidence="2" id="KW-0472">Membrane</keyword>
<feature type="chain" id="PRO_5016134200" description="VCBS repeat-containing protein" evidence="3">
    <location>
        <begin position="24"/>
        <end position="585"/>
    </location>
</feature>
<keyword evidence="1 3" id="KW-0732">Signal</keyword>